<dbReference type="InterPro" id="IPR036291">
    <property type="entry name" value="NAD(P)-bd_dom_sf"/>
</dbReference>
<dbReference type="PANTHER" id="PTHR43439:SF2">
    <property type="entry name" value="ENZYME, PUTATIVE (JCVI)-RELATED"/>
    <property type="match status" value="1"/>
</dbReference>
<dbReference type="Gene3D" id="3.40.50.720">
    <property type="entry name" value="NAD(P)-binding Rossmann-like Domain"/>
    <property type="match status" value="1"/>
</dbReference>
<dbReference type="Proteomes" id="UP000293360">
    <property type="component" value="Unassembled WGS sequence"/>
</dbReference>
<feature type="domain" description="Thioester reductase (TE)" evidence="4">
    <location>
        <begin position="673"/>
        <end position="910"/>
    </location>
</feature>
<dbReference type="PROSITE" id="PS00012">
    <property type="entry name" value="PHOSPHOPANTETHEINE"/>
    <property type="match status" value="1"/>
</dbReference>
<evidence type="ECO:0000256" key="1">
    <source>
        <dbReference type="ARBA" id="ARBA00022450"/>
    </source>
</evidence>
<dbReference type="PANTHER" id="PTHR43439">
    <property type="entry name" value="PHENYLACETATE-COENZYME A LIGASE"/>
    <property type="match status" value="1"/>
</dbReference>
<proteinExistence type="predicted"/>
<feature type="domain" description="AMP-dependent synthetase/ligase" evidence="3">
    <location>
        <begin position="20"/>
        <end position="341"/>
    </location>
</feature>
<dbReference type="OrthoDB" id="429813at2759"/>
<keyword evidence="1" id="KW-0596">Phosphopantetheine</keyword>
<protein>
    <recommendedName>
        <fullName evidence="7">Carrier domain-containing protein</fullName>
    </recommendedName>
</protein>
<keyword evidence="6" id="KW-1185">Reference proteome</keyword>
<dbReference type="Pfam" id="PF23562">
    <property type="entry name" value="AMP-binding_C_3"/>
    <property type="match status" value="1"/>
</dbReference>
<evidence type="ECO:0000313" key="6">
    <source>
        <dbReference type="Proteomes" id="UP000293360"/>
    </source>
</evidence>
<dbReference type="InterPro" id="IPR000873">
    <property type="entry name" value="AMP-dep_synth/lig_dom"/>
</dbReference>
<organism evidence="5 6">
    <name type="scientific">Monosporascus ibericus</name>
    <dbReference type="NCBI Taxonomy" id="155417"/>
    <lineage>
        <taxon>Eukaryota</taxon>
        <taxon>Fungi</taxon>
        <taxon>Dikarya</taxon>
        <taxon>Ascomycota</taxon>
        <taxon>Pezizomycotina</taxon>
        <taxon>Sordariomycetes</taxon>
        <taxon>Xylariomycetidae</taxon>
        <taxon>Xylariales</taxon>
        <taxon>Xylariales incertae sedis</taxon>
        <taxon>Monosporascus</taxon>
    </lineage>
</organism>
<reference evidence="5 6" key="1">
    <citation type="submission" date="2018-06" db="EMBL/GenBank/DDBJ databases">
        <title>Complete Genomes of Monosporascus.</title>
        <authorList>
            <person name="Robinson A.J."/>
            <person name="Natvig D.O."/>
        </authorList>
    </citation>
    <scope>NUCLEOTIDE SEQUENCE [LARGE SCALE GENOMIC DNA]</scope>
    <source>
        <strain evidence="5 6">CBS 110550</strain>
    </source>
</reference>
<dbReference type="InterPro" id="IPR051414">
    <property type="entry name" value="Adenylate-forming_Reductase"/>
</dbReference>
<sequence length="1044" mass="116418">MAAFQDYGRRLIPRIVDDLAQSDPERTVYSFPKSQDVSKGFRDVTARSLASAVDKVAWWLQKEIGRSSSFETIGYIGPHDLRYVLVTHGCIKAGYRALFLSPRNSLEGSLALLDRTSCKYWISPSQQPQNLPEILAQHPMKVLAIQDVEDLLDATDVPHYPYEKRFEEAAAEPFCVLHTSGTTGLPKPIFWNHGLLSTLDAVRLLPPVDGDNGLKPWTSMWHEKDRLYSAFPFYHGAGMIMNILMNAFYGMQGIIGPEGVIPNMDLIDSMLDHAKIDIWSIVPSLVDELGQTPEVLSKFKSAKFICASGGPVTKAPVDEVNKAVRVFNLTGTTEGLFIGNLWVDREDWIYFSFHPYSGFDFREIEPGLYEHYVVRNEQAALFQGLFHTFRDVNEMSLKDLYAKHPTKSNHWIYMGRADEMVVFSNGEKLQPLGAQAIINAHPAIAGSLVIGTGKLQAGLLVELKDREPADQAEREALIDSIYETVQVANASSPAYAQIHREYIMFSDPQKPFAYTDKGTVKRRATLAGYTQEIENFYEQRETESVAHLTSSIDTSSLETVTAGIHEVLSALFPSIKGASIQEDLFSAGVDSLVVLRATRALRLVLEKSGAGAGNLSPRIVYANPTIEKLSKAVYVLLGKSSNGKLSEIDIQQQKMRELRKKYSMAQYGATVILTGSTGSIGSYLLDSLLHQKNVEKIYCLNRSLDGRKKQTESSSFRGLTTDWPAGKVEFLHADLSKPRFGLSREEYAELKEHATHVIHNQWPVNFNWALASFEPHIKGVRQLADFCLGSKRSASLFFISTTGTVSHLRTDGMVIEAPNHVLTTELSGYNSSKQVSELIIEDAVVNSGLHASICRLGQIAGPVRSTQGMWGKQEWLPTIIETSRFLGLLPSTLGTMDRIDWVPVDVLADVVVELVGVDKGELHSVEKSPPTVQVYHAVNPEDVEWRTLIPTVLRHLGASTRIVSWDDWVDALRRSEHNPSLADLKHNPGLRLLDFFESLRVDGDGESRSLVLDVELSTDKSRSLATLEPVNKEWMGLWLKQWGY</sequence>
<dbReference type="Pfam" id="PF00501">
    <property type="entry name" value="AMP-binding"/>
    <property type="match status" value="1"/>
</dbReference>
<dbReference type="PROSITE" id="PS00455">
    <property type="entry name" value="AMP_BINDING"/>
    <property type="match status" value="1"/>
</dbReference>
<evidence type="ECO:0000259" key="4">
    <source>
        <dbReference type="Pfam" id="PF07993"/>
    </source>
</evidence>
<evidence type="ECO:0000259" key="3">
    <source>
        <dbReference type="Pfam" id="PF00501"/>
    </source>
</evidence>
<dbReference type="InterPro" id="IPR042099">
    <property type="entry name" value="ANL_N_sf"/>
</dbReference>
<comment type="caution">
    <text evidence="5">The sequence shown here is derived from an EMBL/GenBank/DDBJ whole genome shotgun (WGS) entry which is preliminary data.</text>
</comment>
<dbReference type="SUPFAM" id="SSF51735">
    <property type="entry name" value="NAD(P)-binding Rossmann-fold domains"/>
    <property type="match status" value="1"/>
</dbReference>
<name>A0A4Q4TUL0_9PEZI</name>
<gene>
    <name evidence="5" type="ORF">DL764_000605</name>
</gene>
<dbReference type="STRING" id="155417.A0A4Q4TUL0"/>
<evidence type="ECO:0000313" key="5">
    <source>
        <dbReference type="EMBL" id="RYP10552.1"/>
    </source>
</evidence>
<dbReference type="InterPro" id="IPR013120">
    <property type="entry name" value="FAR_NAD-bd"/>
</dbReference>
<dbReference type="AlphaFoldDB" id="A0A4Q4TUL0"/>
<dbReference type="SUPFAM" id="SSF56801">
    <property type="entry name" value="Acetyl-CoA synthetase-like"/>
    <property type="match status" value="1"/>
</dbReference>
<keyword evidence="2" id="KW-0597">Phosphoprotein</keyword>
<evidence type="ECO:0008006" key="7">
    <source>
        <dbReference type="Google" id="ProtNLM"/>
    </source>
</evidence>
<evidence type="ECO:0000256" key="2">
    <source>
        <dbReference type="ARBA" id="ARBA00022553"/>
    </source>
</evidence>
<dbReference type="InterPro" id="IPR020845">
    <property type="entry name" value="AMP-binding_CS"/>
</dbReference>
<dbReference type="Gene3D" id="3.40.50.12780">
    <property type="entry name" value="N-terminal domain of ligase-like"/>
    <property type="match status" value="1"/>
</dbReference>
<dbReference type="InterPro" id="IPR006162">
    <property type="entry name" value="Ppantetheine_attach_site"/>
</dbReference>
<dbReference type="EMBL" id="QJNU01000017">
    <property type="protein sequence ID" value="RYP10552.1"/>
    <property type="molecule type" value="Genomic_DNA"/>
</dbReference>
<accession>A0A4Q4TUL0</accession>
<dbReference type="Pfam" id="PF07993">
    <property type="entry name" value="NAD_binding_4"/>
    <property type="match status" value="1"/>
</dbReference>